<accession>A0A9W6CPW3</accession>
<name>A0A9W6CPW3_XANFL</name>
<keyword evidence="1" id="KW-0472">Membrane</keyword>
<evidence type="ECO:0000313" key="5">
    <source>
        <dbReference type="Proteomes" id="UP001245370"/>
    </source>
</evidence>
<reference evidence="2" key="1">
    <citation type="submission" date="2022-12" db="EMBL/GenBank/DDBJ databases">
        <title>Reference genome sequencing for broad-spectrum identification of bacterial and archaeal isolates by mass spectrometry.</title>
        <authorList>
            <person name="Sekiguchi Y."/>
            <person name="Tourlousse D.M."/>
        </authorList>
    </citation>
    <scope>NUCLEOTIDE SEQUENCE</scope>
    <source>
        <strain evidence="2">301</strain>
    </source>
</reference>
<keyword evidence="1" id="KW-1133">Transmembrane helix</keyword>
<dbReference type="GO" id="GO:0005886">
    <property type="term" value="C:plasma membrane"/>
    <property type="evidence" value="ECO:0007669"/>
    <property type="project" value="TreeGrafter"/>
</dbReference>
<dbReference type="RefSeq" id="WP_281806599.1">
    <property type="nucleotide sequence ID" value="NZ_BSDO01000002.1"/>
</dbReference>
<evidence type="ECO:0000313" key="2">
    <source>
        <dbReference type="EMBL" id="GLI21743.1"/>
    </source>
</evidence>
<dbReference type="Proteomes" id="UP001144397">
    <property type="component" value="Unassembled WGS sequence"/>
</dbReference>
<dbReference type="PANTHER" id="PTHR32309">
    <property type="entry name" value="TYROSINE-PROTEIN KINASE"/>
    <property type="match status" value="1"/>
</dbReference>
<keyword evidence="5" id="KW-1185">Reference proteome</keyword>
<dbReference type="AlphaFoldDB" id="A0A9W6CPW3"/>
<keyword evidence="1" id="KW-0812">Transmembrane</keyword>
<evidence type="ECO:0000313" key="3">
    <source>
        <dbReference type="EMBL" id="MDR6332505.1"/>
    </source>
</evidence>
<dbReference type="EMBL" id="BSDO01000002">
    <property type="protein sequence ID" value="GLI21743.1"/>
    <property type="molecule type" value="Genomic_DNA"/>
</dbReference>
<feature type="transmembrane region" description="Helical" evidence="1">
    <location>
        <begin position="397"/>
        <end position="422"/>
    </location>
</feature>
<organism evidence="2 4">
    <name type="scientific">Xanthobacter flavus</name>
    <dbReference type="NCBI Taxonomy" id="281"/>
    <lineage>
        <taxon>Bacteria</taxon>
        <taxon>Pseudomonadati</taxon>
        <taxon>Pseudomonadota</taxon>
        <taxon>Alphaproteobacteria</taxon>
        <taxon>Hyphomicrobiales</taxon>
        <taxon>Xanthobacteraceae</taxon>
        <taxon>Xanthobacter</taxon>
    </lineage>
</organism>
<dbReference type="Proteomes" id="UP001245370">
    <property type="component" value="Unassembled WGS sequence"/>
</dbReference>
<evidence type="ECO:0000313" key="4">
    <source>
        <dbReference type="Proteomes" id="UP001144397"/>
    </source>
</evidence>
<feature type="transmembrane region" description="Helical" evidence="1">
    <location>
        <begin position="54"/>
        <end position="80"/>
    </location>
</feature>
<proteinExistence type="predicted"/>
<dbReference type="GeneID" id="95762212"/>
<reference evidence="3 5" key="2">
    <citation type="submission" date="2023-07" db="EMBL/GenBank/DDBJ databases">
        <title>Genomic Encyclopedia of Type Strains, Phase IV (KMG-IV): sequencing the most valuable type-strain genomes for metagenomic binning, comparative biology and taxonomic classification.</title>
        <authorList>
            <person name="Goeker M."/>
        </authorList>
    </citation>
    <scope>NUCLEOTIDE SEQUENCE [LARGE SCALE GENOMIC DNA]</scope>
    <source>
        <strain evidence="3 5">DSM 338</strain>
    </source>
</reference>
<dbReference type="InterPro" id="IPR050445">
    <property type="entry name" value="Bact_polysacc_biosynth/exp"/>
</dbReference>
<comment type="caution">
    <text evidence="2">The sequence shown here is derived from an EMBL/GenBank/DDBJ whole genome shotgun (WGS) entry which is preliminary data.</text>
</comment>
<dbReference type="EMBL" id="JAVDPY010000001">
    <property type="protein sequence ID" value="MDR6332505.1"/>
    <property type="molecule type" value="Genomic_DNA"/>
</dbReference>
<evidence type="ECO:0000256" key="1">
    <source>
        <dbReference type="SAM" id="Phobius"/>
    </source>
</evidence>
<dbReference type="PANTHER" id="PTHR32309:SF13">
    <property type="entry name" value="FERRIC ENTEROBACTIN TRANSPORT PROTEIN FEPE"/>
    <property type="match status" value="1"/>
</dbReference>
<dbReference type="GO" id="GO:0004713">
    <property type="term" value="F:protein tyrosine kinase activity"/>
    <property type="evidence" value="ECO:0007669"/>
    <property type="project" value="TreeGrafter"/>
</dbReference>
<protein>
    <submittedName>
        <fullName evidence="3">BexC/CtrB/KpsE family polysaccharide export inner-membrane protein</fullName>
    </submittedName>
    <submittedName>
        <fullName evidence="2">Capsule polysaccharide transporter</fullName>
    </submittedName>
</protein>
<gene>
    <name evidence="2" type="primary">wcbD</name>
    <name evidence="3" type="ORF">GGQ86_000952</name>
    <name evidence="2" type="ORF">XFLAVUS301_14170</name>
</gene>
<sequence length="427" mass="46817">MGLPSAPPIRVLIERSRAFVVLPFVQPALRWRRLPRTFGTGATASQRWFRLLRLSFVACVLLPAAVCAFYAGVIASPVYVSEARLAVRESLPDRASSDDGEDGTKGAMAGVMKGLSSLFGGGAGGRQAQAPFVLASYITSRSFVAALDADGWLRAFFCRPGLDPLSRLSADATLEDVWRYWNRHVTAAVDRRSEIVLLRVRAFSPEDARTIAQRIVRDGEVLLNDIISRSRADSVTRAADQLNRAKARYVVALARQQEWRGRQRAVDPVQAAEALGTSLLRLEQERISADKEMRSLEKLSAPDGPALGVLRDRVRAIDTEIAAFRASLGGPGGSKGSTVNALAAFEEAEMEVRFAETMQSIAVAGLQEAERRMRAQSAFVNVFVPPSLPTTSTEPSWWRTGLFVLVLAGIFWLNVMVLIAVIRDHRR</sequence>